<evidence type="ECO:0000256" key="1">
    <source>
        <dbReference type="SAM" id="MobiDB-lite"/>
    </source>
</evidence>
<organism evidence="2 3">
    <name type="scientific">Geodermatophilus amargosae</name>
    <dbReference type="NCBI Taxonomy" id="1296565"/>
    <lineage>
        <taxon>Bacteria</taxon>
        <taxon>Bacillati</taxon>
        <taxon>Actinomycetota</taxon>
        <taxon>Actinomycetes</taxon>
        <taxon>Geodermatophilales</taxon>
        <taxon>Geodermatophilaceae</taxon>
        <taxon>Geodermatophilus</taxon>
    </lineage>
</organism>
<dbReference type="OrthoDB" id="7062584at2"/>
<accession>A0A1I7AAT5</accession>
<dbReference type="Pfam" id="PF12900">
    <property type="entry name" value="Pyridox_ox_2"/>
    <property type="match status" value="1"/>
</dbReference>
<dbReference type="Gene3D" id="2.30.110.10">
    <property type="entry name" value="Electron Transport, Fmn-binding Protein, Chain A"/>
    <property type="match status" value="1"/>
</dbReference>
<gene>
    <name evidence="2" type="ORF">SAMN05660657_02604</name>
</gene>
<dbReference type="EMBL" id="FPBA01000008">
    <property type="protein sequence ID" value="SFT72046.1"/>
    <property type="molecule type" value="Genomic_DNA"/>
</dbReference>
<sequence length="161" mass="17180">MNYAMDRTTVVIRTAPRTKLTAADHADVTFEVDEIDRRTRSGWSVLVRAVAEEVGPEHRADIVARTEATGVTPWAPGEHGRWLRLIPTSVTGRRIVPGELPPAVDPRAYLRAAATGAGRSGLRRRDTATPARQTTPPATASAGGTSSSSSHDSRTTSGGTR</sequence>
<dbReference type="AlphaFoldDB" id="A0A1I7AAT5"/>
<dbReference type="Proteomes" id="UP000199546">
    <property type="component" value="Unassembled WGS sequence"/>
</dbReference>
<dbReference type="InterPro" id="IPR024747">
    <property type="entry name" value="Pyridox_Oxase-rel"/>
</dbReference>
<dbReference type="SUPFAM" id="SSF50475">
    <property type="entry name" value="FMN-binding split barrel"/>
    <property type="match status" value="1"/>
</dbReference>
<dbReference type="InterPro" id="IPR012349">
    <property type="entry name" value="Split_barrel_FMN-bd"/>
</dbReference>
<protein>
    <submittedName>
        <fullName evidence="2">Pyridoxamine 5'-phosphate oxidase</fullName>
    </submittedName>
</protein>
<name>A0A1I7AAT5_9ACTN</name>
<dbReference type="STRING" id="1296565.SAMN05660657_02604"/>
<reference evidence="3" key="1">
    <citation type="submission" date="2016-10" db="EMBL/GenBank/DDBJ databases">
        <authorList>
            <person name="Varghese N."/>
            <person name="Submissions S."/>
        </authorList>
    </citation>
    <scope>NUCLEOTIDE SEQUENCE [LARGE SCALE GENOMIC DNA]</scope>
    <source>
        <strain evidence="3">DSM 46136</strain>
    </source>
</reference>
<feature type="compositionally biased region" description="Low complexity" evidence="1">
    <location>
        <begin position="128"/>
        <end position="161"/>
    </location>
</feature>
<evidence type="ECO:0000313" key="2">
    <source>
        <dbReference type="EMBL" id="SFT72046.1"/>
    </source>
</evidence>
<keyword evidence="3" id="KW-1185">Reference proteome</keyword>
<proteinExistence type="predicted"/>
<feature type="region of interest" description="Disordered" evidence="1">
    <location>
        <begin position="115"/>
        <end position="161"/>
    </location>
</feature>
<evidence type="ECO:0000313" key="3">
    <source>
        <dbReference type="Proteomes" id="UP000199546"/>
    </source>
</evidence>